<reference evidence="5 6" key="1">
    <citation type="submission" date="2021-03" db="EMBL/GenBank/DDBJ databases">
        <authorList>
            <person name="Kim M.K."/>
        </authorList>
    </citation>
    <scope>NUCLEOTIDE SEQUENCE [LARGE SCALE GENOMIC DNA]</scope>
    <source>
        <strain evidence="5 6">BT442</strain>
    </source>
</reference>
<protein>
    <submittedName>
        <fullName evidence="5">T9SS type A sorting domain-containing protein</fullName>
    </submittedName>
</protein>
<evidence type="ECO:0000256" key="2">
    <source>
        <dbReference type="ARBA" id="ARBA00023276"/>
    </source>
</evidence>
<evidence type="ECO:0000259" key="4">
    <source>
        <dbReference type="Pfam" id="PF14870"/>
    </source>
</evidence>
<dbReference type="RefSeq" id="WP_208178571.1">
    <property type="nucleotide sequence ID" value="NZ_JAGETZ010000021.1"/>
</dbReference>
<dbReference type="InterPro" id="IPR028203">
    <property type="entry name" value="PSII_CF48-like_dom"/>
</dbReference>
<dbReference type="InterPro" id="IPR026444">
    <property type="entry name" value="Secre_tail"/>
</dbReference>
<gene>
    <name evidence="5" type="ORF">J4E00_27470</name>
</gene>
<feature type="domain" description="Photosynthesis system II assembly factor Ycf48/Hcf136-like" evidence="4">
    <location>
        <begin position="162"/>
        <end position="257"/>
    </location>
</feature>
<dbReference type="Pfam" id="PF14870">
    <property type="entry name" value="PSII_BNR"/>
    <property type="match status" value="2"/>
</dbReference>
<evidence type="ECO:0000256" key="1">
    <source>
        <dbReference type="ARBA" id="ARBA00022531"/>
    </source>
</evidence>
<evidence type="ECO:0000256" key="3">
    <source>
        <dbReference type="SAM" id="SignalP"/>
    </source>
</evidence>
<feature type="domain" description="Photosynthesis system II assembly factor Ycf48/Hcf136-like" evidence="4">
    <location>
        <begin position="290"/>
        <end position="387"/>
    </location>
</feature>
<keyword evidence="6" id="KW-1185">Reference proteome</keyword>
<organism evidence="5 6">
    <name type="scientific">Hymenobacter negativus</name>
    <dbReference type="NCBI Taxonomy" id="2795026"/>
    <lineage>
        <taxon>Bacteria</taxon>
        <taxon>Pseudomonadati</taxon>
        <taxon>Bacteroidota</taxon>
        <taxon>Cytophagia</taxon>
        <taxon>Cytophagales</taxon>
        <taxon>Hymenobacteraceae</taxon>
        <taxon>Hymenobacter</taxon>
    </lineage>
</organism>
<keyword evidence="2" id="KW-0604">Photosystem II</keyword>
<feature type="chain" id="PRO_5045048840" evidence="3">
    <location>
        <begin position="29"/>
        <end position="925"/>
    </location>
</feature>
<feature type="signal peptide" evidence="3">
    <location>
        <begin position="1"/>
        <end position="28"/>
    </location>
</feature>
<proteinExistence type="predicted"/>
<evidence type="ECO:0000313" key="5">
    <source>
        <dbReference type="EMBL" id="MBO2012832.1"/>
    </source>
</evidence>
<dbReference type="InterPro" id="IPR015943">
    <property type="entry name" value="WD40/YVTN_repeat-like_dom_sf"/>
</dbReference>
<dbReference type="Proteomes" id="UP000664369">
    <property type="component" value="Unassembled WGS sequence"/>
</dbReference>
<dbReference type="Gene3D" id="2.130.10.10">
    <property type="entry name" value="YVTN repeat-like/Quinoprotein amine dehydrogenase"/>
    <property type="match status" value="3"/>
</dbReference>
<dbReference type="SUPFAM" id="SSF110296">
    <property type="entry name" value="Oligoxyloglucan reducing end-specific cellobiohydrolase"/>
    <property type="match status" value="3"/>
</dbReference>
<sequence length="925" mass="98539">MHTTRLLAFSRFIVLLLGWVSAALSSRAQTPNNLPPHWQWQSPQPQGFDLLDLQVFNDTTVLAVGNGGTVVKTANAGRTWQVNTAGTINYLEAVGFGTEQVGWAGHYSDPAAVRKTLDGGLTWTLQNLGTTPYAASIRAIQALSATECYVLHYVGFTGSTELSYTADGGQTWTLRSRLISGDPKQMQFVSATVGFLTGGRGVLLKTTDGGRTWQSVAPVASPTYTSLSFVDANNGWVLRSTGQVYRTQNGGQTWQAQSVPIPTGRVVFADLLHGIAIGSIIYSTSDGGQTWSFASVPSVYTATAIRLQPSGAGWLVGQKGEWWRTADYGATWQPADRRPAGNAQQAQFLDPTHGWVIKDRTTLARTDDRGTTWQAIDLSTKTPTAPLDWSQGLVQAMHFVDRDTGFVAVLDYGPGSIPRLFSLATHNGGQTWAVTQQPSLNLSAGQASIYLVGDLKFQSAQRGLLVGQRGLLRRTTDGGQTWTTPVVPPSIGRRRTLGTVAWVDAQTVYVLGDSLSLLRSIDAGASFQLMPGLAAFKASLSQPRGWDFNRHGIAFVTPSVWVAGFGDEIVRTTDGGATWAFATVPPDQSVVRNNYLGFSFSNAREGWALGYDNIAATTDGGQTWTRTAIFSPYSYAVNNAGVRLDRYNGWVASGNGNLIHYSEKFLTTAPLPQTTLCLDDALNVAFAREGTFDATEQAVRVELSNARGRFRPGETHLLGQGSTSPVSVTLPAGLAPSALYRIRVIRADSSVLGADNGQDLRLIAPPLTPALATLPGSVLQATLPAASPAATSYEWELGGTPIAGATGPQLTARTAGTYRVRACSATCCGPWSASSTVVLSVTAATAQALHLYPNPARTMLWLERPAGAAPATVQLLDVTGRVVWRGAVGAGPAAVPVQQVPAGLYLLRLQTPTGPPQVVRVAVEH</sequence>
<dbReference type="PANTHER" id="PTHR47199:SF2">
    <property type="entry name" value="PHOTOSYSTEM II STABILITY_ASSEMBLY FACTOR HCF136, CHLOROPLASTIC"/>
    <property type="match status" value="1"/>
</dbReference>
<evidence type="ECO:0000313" key="6">
    <source>
        <dbReference type="Proteomes" id="UP000664369"/>
    </source>
</evidence>
<accession>A0ABS3QNZ6</accession>
<keyword evidence="1" id="KW-0602">Photosynthesis</keyword>
<dbReference type="NCBIfam" id="TIGR04183">
    <property type="entry name" value="Por_Secre_tail"/>
    <property type="match status" value="1"/>
</dbReference>
<dbReference type="EMBL" id="JAGETZ010000021">
    <property type="protein sequence ID" value="MBO2012832.1"/>
    <property type="molecule type" value="Genomic_DNA"/>
</dbReference>
<comment type="caution">
    <text evidence="5">The sequence shown here is derived from an EMBL/GenBank/DDBJ whole genome shotgun (WGS) entry which is preliminary data.</text>
</comment>
<dbReference type="PANTHER" id="PTHR47199">
    <property type="entry name" value="PHOTOSYSTEM II STABILITY/ASSEMBLY FACTOR HCF136, CHLOROPLASTIC"/>
    <property type="match status" value="1"/>
</dbReference>
<name>A0ABS3QNZ6_9BACT</name>
<keyword evidence="3" id="KW-0732">Signal</keyword>
<dbReference type="CDD" id="cd15482">
    <property type="entry name" value="Sialidase_non-viral"/>
    <property type="match status" value="2"/>
</dbReference>